<evidence type="ECO:0000313" key="1">
    <source>
        <dbReference type="EMBL" id="KAK4011759.1"/>
    </source>
</evidence>
<gene>
    <name evidence="1" type="ORF">OUZ56_020874</name>
</gene>
<name>A0ABQ9ZFR2_9CRUS</name>
<sequence>MKKPLEVNEYILNFQRGIGFETSFLPSSLRYRFRQLTAEEKIYNKGSGLNMVKAFSKALLYSALPILCCIVSCLSQSHLRPSSSDAIKGSEKFGTFSFPSVAEQVKKLHHTRTHRQIDFEKLQQDHSDVWVVQGFKNWRGCPRAVHQFKVFRNSAVWYAVIATNAAENNTEIYSFTAERGCEKLLETLPTRLAFDFEIVRTNDVFRIIVLEKNPLVYPHKRSGSSVYILTFATDLTVSAIRSQVLRNEEPACITSWEQFGIPHVAICNGKKRDSRGIDSDWTKSYIYCASESYFDQCGAIETHFPKTIRHFRIFSKHYLAVANYPNETVAEDVPTEILRYDLRSKMYQQLQFLPTKGATDLCFLNIGTGLNTIHFLVVVNQLAFNSTGAPNNNAISHVYKFVGEKFEPFQSIQLNSKKAGCLTYQMEDDKSAVVFSMSWGAEVYQYNGWRFVSVLKYSEFALGPGITRLGTLQMNGKTFITVANSNPDTSDKDNLFLPFFSSQLNSTLSTIYKNSLSSCNQMITELEVDPSKLIVELYPQAVKKNDSVIQLGNVNFNTLSADRVWTNEVELKSNGSSLGATQIFQLKKFAIKMDDMGKKLQALSTRVKLAIRTSGDYAIHGRVHFDALVSNCKGGPCILENVRAKTVNSEDIANTYQQAVQQTDKSIPSLKTRRIEVLQGLPINTTSLSGHDTKDYLTIDDDLKFQNRIKIKGNLLVNGHVNVKGQVDGHSISPNTLLLRQGNQHFNWTLKVNDVRLKTLKTHLINGRNISYLYQNAISSTTNFSFPESKLFSSLAVSKLQLSGLVNKVNLTNLDKNSMKLSGNQVVNGIHRYTAAHLGRAVLNGSFNGKQFPTDFISIQENNKLKLKTLQLTHDTKLKRLTITDNVAGIPVANGRWGTNLFNKSSNELQLVTGKKKFGNLKSKSDVFSKTLNQLPMDVFNTTSSLYGQPENLLIYDSLAVEGDVIFEKPLSISDTEGVGIKMLQEKGIILSTKDFPPIRSLTVTSNVMVKRDLSTVKLNGVPSGDIFTRDRKTPITFNGRKEFNNTVSLNHTFTLLYTLNGFDLRDLWKQSLKIEGDQMLSGSLLIKNDVDVVKLKAQNSQLVPMNSPTLGTGSKHFQNLTIEKDWFVDALEVTGLFNEVDVSSWPSDTILKTGNHQTITSQKSLLSLKVKDVEVAAVDDLDVNQFLDVVLIDEPIIVHSNVILSGPFSSEKVVVTGTIDGVHSNAPLNWLRYEENQTISGNLEIRGTLDVADLRQNSWMVNAVDLNLLLKEAVRTDDSRHFSSFEFGHLVIDDLLVEGFIQGHNVTEELIRKHSVKDRQSILGLKSFSGPLVSDSFRVVKDINGFDPKRVCETPIPPQTSNWVVFGNVLFKRGAKLNASKINERMLNETMHNLWLKEAKIDIKSKQNFTSVIVNGIFPEKVISNVSFSDLNLRAVKLSSSTDQNVTAFHKFLSIEASGFLAVESLNSSRINEIDISQITSSVLLRDTEQNITNRITFQDVVASNVTVNGLLNGVDVSTSMMRSDRDNIITGRKSVMALHVQEALEMCNNCSVGTYDISNWASRAVLHKGNFTLSGAKFESLVFQQPLNLKGTLNNVTLSRDLVLTLSDQQEINGRLSISSLLPDDILYSSEQGRVYQQATEEFSVAARFTNLQVNGLYDGIALRHFYDQAVRRDTDVKFSEPVILSVLVTESLQDFSGNSTIRDIIKLPLNVSHHVAASPVIQQEIRQRSLSSMVQNIKRVVSRQNVELRFFEEVAVPRSLPPVVDDIFAWETAAGEIELCSYVEKEGALFYGYSSSPLLKDVEVTGVASLRTAEGFAVAALDRSRKRKHDSFIFSPLPSDELDIQIIPTDFPIGATAFLLANSSCYLFLEKTSKTPIYCRLLGSNANYTLVQHLPIVDARLVTVGYHYKTGLPLLSISTVGQRGYGYITIWNFNIMSKEFEPWKTIVTLQIIALDCICNEAQCLLVTVAPSKPAAIPGQVIIWRLNDIGPPTRLQRIAFSEPIDAKFARLPDGRLALMVLQSSGVDNVYVYVWRGIMQFQHETTIRAPGAHGLQPISNNVQLILALAVSSEVPFGPVRMFRAQFLGQLN</sequence>
<evidence type="ECO:0008006" key="3">
    <source>
        <dbReference type="Google" id="ProtNLM"/>
    </source>
</evidence>
<dbReference type="Proteomes" id="UP001234178">
    <property type="component" value="Unassembled WGS sequence"/>
</dbReference>
<reference evidence="1 2" key="1">
    <citation type="journal article" date="2023" name="Nucleic Acids Res.">
        <title>The hologenome of Daphnia magna reveals possible DNA methylation and microbiome-mediated evolution of the host genome.</title>
        <authorList>
            <person name="Chaturvedi A."/>
            <person name="Li X."/>
            <person name="Dhandapani V."/>
            <person name="Marshall H."/>
            <person name="Kissane S."/>
            <person name="Cuenca-Cambronero M."/>
            <person name="Asole G."/>
            <person name="Calvet F."/>
            <person name="Ruiz-Romero M."/>
            <person name="Marangio P."/>
            <person name="Guigo R."/>
            <person name="Rago D."/>
            <person name="Mirbahai L."/>
            <person name="Eastwood N."/>
            <person name="Colbourne J.K."/>
            <person name="Zhou J."/>
            <person name="Mallon E."/>
            <person name="Orsini L."/>
        </authorList>
    </citation>
    <scope>NUCLEOTIDE SEQUENCE [LARGE SCALE GENOMIC DNA]</scope>
    <source>
        <strain evidence="1">LRV0_1</strain>
    </source>
</reference>
<protein>
    <recommendedName>
        <fullName evidence="3">Closca</fullName>
    </recommendedName>
</protein>
<dbReference type="PANTHER" id="PTHR15261:SF4">
    <property type="entry name" value="THROMBOSPONDIN-TYPE LAMININ G DOMAIN AND EAR REPEAT-CONTAINING PROTEIN"/>
    <property type="match status" value="1"/>
</dbReference>
<comment type="caution">
    <text evidence="1">The sequence shown here is derived from an EMBL/GenBank/DDBJ whole genome shotgun (WGS) entry which is preliminary data.</text>
</comment>
<accession>A0ABQ9ZFR2</accession>
<dbReference type="PANTHER" id="PTHR15261">
    <property type="entry name" value="THROMBOSPONDIN-TYPE LAMININ G DOMAIN AND EAR REPEAT-CONTAINING"/>
    <property type="match status" value="1"/>
</dbReference>
<evidence type="ECO:0000313" key="2">
    <source>
        <dbReference type="Proteomes" id="UP001234178"/>
    </source>
</evidence>
<organism evidence="1 2">
    <name type="scientific">Daphnia magna</name>
    <dbReference type="NCBI Taxonomy" id="35525"/>
    <lineage>
        <taxon>Eukaryota</taxon>
        <taxon>Metazoa</taxon>
        <taxon>Ecdysozoa</taxon>
        <taxon>Arthropoda</taxon>
        <taxon>Crustacea</taxon>
        <taxon>Branchiopoda</taxon>
        <taxon>Diplostraca</taxon>
        <taxon>Cladocera</taxon>
        <taxon>Anomopoda</taxon>
        <taxon>Daphniidae</taxon>
        <taxon>Daphnia</taxon>
    </lineage>
</organism>
<proteinExistence type="predicted"/>
<keyword evidence="2" id="KW-1185">Reference proteome</keyword>
<dbReference type="EMBL" id="JAOYFB010000003">
    <property type="protein sequence ID" value="KAK4011759.1"/>
    <property type="molecule type" value="Genomic_DNA"/>
</dbReference>